<dbReference type="AlphaFoldDB" id="A0A0F9UF05"/>
<feature type="non-terminal residue" evidence="1">
    <location>
        <position position="1"/>
    </location>
</feature>
<sequence>IIRIPMDDIQPFVAKRITRITETQEEIPLKSLLRHLSKEDINEEPEQGYFSNRHQLQVLNTLIILLKKKYIDTNSKIIMERLKEIHKLLEDYIK</sequence>
<accession>A0A0F9UF05</accession>
<reference evidence="1" key="1">
    <citation type="journal article" date="2015" name="Nature">
        <title>Complex archaea that bridge the gap between prokaryotes and eukaryotes.</title>
        <authorList>
            <person name="Spang A."/>
            <person name="Saw J.H."/>
            <person name="Jorgensen S.L."/>
            <person name="Zaremba-Niedzwiedzka K."/>
            <person name="Martijn J."/>
            <person name="Lind A.E."/>
            <person name="van Eijk R."/>
            <person name="Schleper C."/>
            <person name="Guy L."/>
            <person name="Ettema T.J."/>
        </authorList>
    </citation>
    <scope>NUCLEOTIDE SEQUENCE</scope>
</reference>
<dbReference type="EMBL" id="LAZR01000714">
    <property type="protein sequence ID" value="KKN59796.1"/>
    <property type="molecule type" value="Genomic_DNA"/>
</dbReference>
<evidence type="ECO:0000313" key="1">
    <source>
        <dbReference type="EMBL" id="KKN59796.1"/>
    </source>
</evidence>
<name>A0A0F9UF05_9ZZZZ</name>
<protein>
    <submittedName>
        <fullName evidence="1">Uncharacterized protein</fullName>
    </submittedName>
</protein>
<comment type="caution">
    <text evidence="1">The sequence shown here is derived from an EMBL/GenBank/DDBJ whole genome shotgun (WGS) entry which is preliminary data.</text>
</comment>
<proteinExistence type="predicted"/>
<gene>
    <name evidence="1" type="ORF">LCGC14_0537940</name>
</gene>
<organism evidence="1">
    <name type="scientific">marine sediment metagenome</name>
    <dbReference type="NCBI Taxonomy" id="412755"/>
    <lineage>
        <taxon>unclassified sequences</taxon>
        <taxon>metagenomes</taxon>
        <taxon>ecological metagenomes</taxon>
    </lineage>
</organism>